<dbReference type="GeneTree" id="ENSGT00390000012807"/>
<proteinExistence type="predicted"/>
<dbReference type="InParanoid" id="A0A4W3HL06"/>
<reference evidence="3" key="2">
    <citation type="journal article" date="2007" name="PLoS Biol.">
        <title>Survey sequencing and comparative analysis of the elephant shark (Callorhinchus milii) genome.</title>
        <authorList>
            <person name="Venkatesh B."/>
            <person name="Kirkness E.F."/>
            <person name="Loh Y.H."/>
            <person name="Halpern A.L."/>
            <person name="Lee A.P."/>
            <person name="Johnson J."/>
            <person name="Dandona N."/>
            <person name="Viswanathan L.D."/>
            <person name="Tay A."/>
            <person name="Venter J.C."/>
            <person name="Strausberg R.L."/>
            <person name="Brenner S."/>
        </authorList>
    </citation>
    <scope>NUCLEOTIDE SEQUENCE [LARGE SCALE GENOMIC DNA]</scope>
</reference>
<dbReference type="OrthoDB" id="9898865at2759"/>
<dbReference type="KEGG" id="cmk:103177888"/>
<dbReference type="Pfam" id="PF07078">
    <property type="entry name" value="FYTT"/>
    <property type="match status" value="1"/>
</dbReference>
<sequence>MAVGKDSEKIDMSLDDIIELNKKENSSTATALNRTRGQQKIQRNLGLRKQNVFGRGMQQNQQGLNRLKRNIFGSQGYNGINQHGQKQPNNIRGRPGGRITAATLKRVIPLNRKPTIQGDAQYHLSPRNGPQEVMIGRAAHLPLKPFRQTGQGPQISMRRIPPQNRGMGQKQQTQKQQRQNTINMNKQFTQQVGASVGQKKQRTRMWRQQSTSSSILTVNLPNPQANKQAAYRRPRIQRFSLTGRKKMPANISRKQPKGVYLGFNFRSIANQTNVTLNERFSSLKICRPSTALRRGGRTVTMG</sequence>
<dbReference type="AlphaFoldDB" id="A0A4W3HL06"/>
<dbReference type="GeneID" id="103177888"/>
<feature type="region of interest" description="Disordered" evidence="1">
    <location>
        <begin position="191"/>
        <end position="212"/>
    </location>
</feature>
<evidence type="ECO:0000256" key="1">
    <source>
        <dbReference type="SAM" id="MobiDB-lite"/>
    </source>
</evidence>
<reference evidence="2" key="4">
    <citation type="submission" date="2025-08" db="UniProtKB">
        <authorList>
            <consortium name="Ensembl"/>
        </authorList>
    </citation>
    <scope>IDENTIFICATION</scope>
</reference>
<dbReference type="Ensembl" id="ENSCMIT00000017089.1">
    <property type="protein sequence ID" value="ENSCMIP00000016756.1"/>
    <property type="gene ID" value="ENSCMIG00000008041.1"/>
</dbReference>
<dbReference type="Proteomes" id="UP000314986">
    <property type="component" value="Unassembled WGS sequence"/>
</dbReference>
<accession>A0A4W3HL06</accession>
<reference evidence="2" key="5">
    <citation type="submission" date="2025-09" db="UniProtKB">
        <authorList>
            <consortium name="Ensembl"/>
        </authorList>
    </citation>
    <scope>IDENTIFICATION</scope>
</reference>
<reference evidence="3" key="1">
    <citation type="journal article" date="2006" name="Science">
        <title>Ancient noncoding elements conserved in the human genome.</title>
        <authorList>
            <person name="Venkatesh B."/>
            <person name="Kirkness E.F."/>
            <person name="Loh Y.H."/>
            <person name="Halpern A.L."/>
            <person name="Lee A.P."/>
            <person name="Johnson J."/>
            <person name="Dandona N."/>
            <person name="Viswanathan L.D."/>
            <person name="Tay A."/>
            <person name="Venter J.C."/>
            <person name="Strausberg R.L."/>
            <person name="Brenner S."/>
        </authorList>
    </citation>
    <scope>NUCLEOTIDE SEQUENCE [LARGE SCALE GENOMIC DNA]</scope>
</reference>
<name>A0A4W3HL06_CALMI</name>
<keyword evidence="3" id="KW-1185">Reference proteome</keyword>
<reference evidence="3" key="3">
    <citation type="journal article" date="2014" name="Nature">
        <title>Elephant shark genome provides unique insights into gnathostome evolution.</title>
        <authorList>
            <consortium name="International Elephant Shark Genome Sequencing Consortium"/>
            <person name="Venkatesh B."/>
            <person name="Lee A.P."/>
            <person name="Ravi V."/>
            <person name="Maurya A.K."/>
            <person name="Lian M.M."/>
            <person name="Swann J.B."/>
            <person name="Ohta Y."/>
            <person name="Flajnik M.F."/>
            <person name="Sutoh Y."/>
            <person name="Kasahara M."/>
            <person name="Hoon S."/>
            <person name="Gangu V."/>
            <person name="Roy S.W."/>
            <person name="Irimia M."/>
            <person name="Korzh V."/>
            <person name="Kondrychyn I."/>
            <person name="Lim Z.W."/>
            <person name="Tay B.H."/>
            <person name="Tohari S."/>
            <person name="Kong K.W."/>
            <person name="Ho S."/>
            <person name="Lorente-Galdos B."/>
            <person name="Quilez J."/>
            <person name="Marques-Bonet T."/>
            <person name="Raney B.J."/>
            <person name="Ingham P.W."/>
            <person name="Tay A."/>
            <person name="Hillier L.W."/>
            <person name="Minx P."/>
            <person name="Boehm T."/>
            <person name="Wilson R.K."/>
            <person name="Brenner S."/>
            <person name="Warren W.C."/>
        </authorList>
    </citation>
    <scope>NUCLEOTIDE SEQUENCE [LARGE SCALE GENOMIC DNA]</scope>
</reference>
<dbReference type="PANTHER" id="PTHR21038:SF3">
    <property type="entry name" value="UAP56-INTERACTING FACTOR"/>
    <property type="match status" value="1"/>
</dbReference>
<evidence type="ECO:0000313" key="2">
    <source>
        <dbReference type="Ensembl" id="ENSCMIP00000016756.1"/>
    </source>
</evidence>
<dbReference type="GO" id="GO:0016607">
    <property type="term" value="C:nuclear speck"/>
    <property type="evidence" value="ECO:0007669"/>
    <property type="project" value="TreeGrafter"/>
</dbReference>
<protein>
    <submittedName>
        <fullName evidence="2">UAP56-interacting factor-like</fullName>
    </submittedName>
</protein>
<dbReference type="GO" id="GO:0006406">
    <property type="term" value="P:mRNA export from nucleus"/>
    <property type="evidence" value="ECO:0007669"/>
    <property type="project" value="InterPro"/>
</dbReference>
<organism evidence="2 3">
    <name type="scientific">Callorhinchus milii</name>
    <name type="common">Ghost shark</name>
    <dbReference type="NCBI Taxonomy" id="7868"/>
    <lineage>
        <taxon>Eukaryota</taxon>
        <taxon>Metazoa</taxon>
        <taxon>Chordata</taxon>
        <taxon>Craniata</taxon>
        <taxon>Vertebrata</taxon>
        <taxon>Chondrichthyes</taxon>
        <taxon>Holocephali</taxon>
        <taxon>Chimaeriformes</taxon>
        <taxon>Callorhinchidae</taxon>
        <taxon>Callorhinchus</taxon>
    </lineage>
</organism>
<evidence type="ECO:0000313" key="3">
    <source>
        <dbReference type="Proteomes" id="UP000314986"/>
    </source>
</evidence>
<dbReference type="RefSeq" id="XP_007890450.1">
    <property type="nucleotide sequence ID" value="XM_007892259.2"/>
</dbReference>
<dbReference type="PANTHER" id="PTHR21038">
    <property type="entry name" value="40-2-3 PROTEIN-RELATED"/>
    <property type="match status" value="1"/>
</dbReference>
<dbReference type="GO" id="GO:0003729">
    <property type="term" value="F:mRNA binding"/>
    <property type="evidence" value="ECO:0007669"/>
    <property type="project" value="InterPro"/>
</dbReference>
<gene>
    <name evidence="2" type="primary">si:dkey-17o15.2</name>
</gene>
<dbReference type="InterPro" id="IPR009782">
    <property type="entry name" value="FYTTD1"/>
</dbReference>
<dbReference type="OMA" id="QFNRRQF"/>